<dbReference type="Pfam" id="PF20370">
    <property type="entry name" value="DUF6665"/>
    <property type="match status" value="1"/>
</dbReference>
<dbReference type="InterPro" id="IPR046606">
    <property type="entry name" value="DUF6665"/>
</dbReference>
<accession>V4R383</accession>
<evidence type="ECO:0000313" key="2">
    <source>
        <dbReference type="Proteomes" id="UP000017819"/>
    </source>
</evidence>
<keyword evidence="2" id="KW-1185">Reference proteome</keyword>
<dbReference type="eggNOG" id="ENOG50338ET">
    <property type="taxonomic scope" value="Bacteria"/>
</dbReference>
<dbReference type="PATRIC" id="fig|631454.5.peg.864"/>
<dbReference type="AlphaFoldDB" id="V4R383"/>
<dbReference type="Proteomes" id="UP000017819">
    <property type="component" value="Unassembled WGS sequence"/>
</dbReference>
<organism evidence="1 2">
    <name type="scientific">Lutibaculum baratangense AMV1</name>
    <dbReference type="NCBI Taxonomy" id="631454"/>
    <lineage>
        <taxon>Bacteria</taxon>
        <taxon>Pseudomonadati</taxon>
        <taxon>Pseudomonadota</taxon>
        <taxon>Alphaproteobacteria</taxon>
        <taxon>Hyphomicrobiales</taxon>
        <taxon>Tepidamorphaceae</taxon>
        <taxon>Lutibaculum</taxon>
    </lineage>
</organism>
<proteinExistence type="predicted"/>
<dbReference type="RefSeq" id="WP_023431023.1">
    <property type="nucleotide sequence ID" value="NZ_AWXZ01000015.1"/>
</dbReference>
<sequence length="101" mass="11127">MAVRPPKSLAKVVNPDTGMSLVEAEIQAETASSLGHHGRKVEAALNRLEVAGEEERPEALTLAAREVWAFFIQRELCGMRDHRLVVREMGIPDAVLRRLGA</sequence>
<dbReference type="STRING" id="631454.N177_0877"/>
<name>V4R383_9HYPH</name>
<comment type="caution">
    <text evidence="1">The sequence shown here is derived from an EMBL/GenBank/DDBJ whole genome shotgun (WGS) entry which is preliminary data.</text>
</comment>
<dbReference type="EMBL" id="AWXZ01000015">
    <property type="protein sequence ID" value="ESR26377.1"/>
    <property type="molecule type" value="Genomic_DNA"/>
</dbReference>
<reference evidence="1 2" key="1">
    <citation type="journal article" date="2014" name="Genome Announc.">
        <title>Draft Genome Sequence of Lutibaculum baratangense Strain AMV1T, Isolated from a Mud Volcano in Andamans, India.</title>
        <authorList>
            <person name="Singh A."/>
            <person name="Sreenivas A."/>
            <person name="Sathyanarayana Reddy G."/>
            <person name="Pinnaka A.K."/>
            <person name="Shivaji S."/>
        </authorList>
    </citation>
    <scope>NUCLEOTIDE SEQUENCE [LARGE SCALE GENOMIC DNA]</scope>
    <source>
        <strain evidence="1 2">AMV1</strain>
    </source>
</reference>
<evidence type="ECO:0000313" key="1">
    <source>
        <dbReference type="EMBL" id="ESR26377.1"/>
    </source>
</evidence>
<gene>
    <name evidence="1" type="ORF">N177_0877</name>
</gene>
<protein>
    <submittedName>
        <fullName evidence="1">Uncharacterized protein</fullName>
    </submittedName>
</protein>
<dbReference type="OrthoDB" id="9814981at2"/>